<name>F2S420_TRIT1</name>
<dbReference type="Pfam" id="PF14234">
    <property type="entry name" value="DUF4336"/>
    <property type="match status" value="1"/>
</dbReference>
<dbReference type="EMBL" id="GG698509">
    <property type="protein sequence ID" value="EGD98319.1"/>
    <property type="molecule type" value="Genomic_DNA"/>
</dbReference>
<accession>F2S420</accession>
<gene>
    <name evidence="1" type="ORF">TESG_05698</name>
</gene>
<sequence length="238" mass="26083">MPKLAPSDPESVMVIRKVCDDIITCSLPFARLGVLKFGGRATIVRLQTGAIAVFSPVALTPSVSEAVASLNGTVKYLIAPDMEHHLFLADWAKAYPDAVIIAPEGLWEKRQKNPTTSGPKFEHIYTAQNKETLHISDEFAADFDVEYIHAHVNREIVLLHKPTATLIQADLFFNPPGIRTVPQGRGGTLKWTRQQAVSLTHVGEGQRYGTAEGYMVSDVSQGSPCVQTVSSEDRWMGV</sequence>
<dbReference type="HOGENOM" id="CLU_056292_0_1_1"/>
<keyword evidence="2" id="KW-1185">Reference proteome</keyword>
<reference evidence="2" key="1">
    <citation type="journal article" date="2012" name="MBio">
        <title>Comparative genome analysis of Trichophyton rubrum and related dermatophytes reveals candidate genes involved in infection.</title>
        <authorList>
            <person name="Martinez D.A."/>
            <person name="Oliver B.G."/>
            <person name="Graeser Y."/>
            <person name="Goldberg J.M."/>
            <person name="Li W."/>
            <person name="Martinez-Rossi N.M."/>
            <person name="Monod M."/>
            <person name="Shelest E."/>
            <person name="Barton R.C."/>
            <person name="Birch E."/>
            <person name="Brakhage A.A."/>
            <person name="Chen Z."/>
            <person name="Gurr S.J."/>
            <person name="Heiman D."/>
            <person name="Heitman J."/>
            <person name="Kosti I."/>
            <person name="Rossi A."/>
            <person name="Saif S."/>
            <person name="Samalova M."/>
            <person name="Saunders C.W."/>
            <person name="Shea T."/>
            <person name="Summerbell R.C."/>
            <person name="Xu J."/>
            <person name="Young S."/>
            <person name="Zeng Q."/>
            <person name="Birren B.W."/>
            <person name="Cuomo C.A."/>
            <person name="White T.C."/>
        </authorList>
    </citation>
    <scope>NUCLEOTIDE SEQUENCE [LARGE SCALE GENOMIC DNA]</scope>
    <source>
        <strain evidence="2">CBS 112818</strain>
    </source>
</reference>
<dbReference type="PANTHER" id="PTHR33835:SF1">
    <property type="entry name" value="METALLO-BETA-LACTAMASE DOMAIN-CONTAINING PROTEIN"/>
    <property type="match status" value="1"/>
</dbReference>
<dbReference type="Proteomes" id="UP000009172">
    <property type="component" value="Unassembled WGS sequence"/>
</dbReference>
<dbReference type="PANTHER" id="PTHR33835">
    <property type="entry name" value="YALI0C07656P"/>
    <property type="match status" value="1"/>
</dbReference>
<protein>
    <recommendedName>
        <fullName evidence="3">Metallo-beta-lactamase domain-containing protein</fullName>
    </recommendedName>
</protein>
<dbReference type="InterPro" id="IPR036866">
    <property type="entry name" value="RibonucZ/Hydroxyglut_hydro"/>
</dbReference>
<evidence type="ECO:0000313" key="2">
    <source>
        <dbReference type="Proteomes" id="UP000009172"/>
    </source>
</evidence>
<dbReference type="InterPro" id="IPR025638">
    <property type="entry name" value="DUF4336"/>
</dbReference>
<dbReference type="SUPFAM" id="SSF56281">
    <property type="entry name" value="Metallo-hydrolase/oxidoreductase"/>
    <property type="match status" value="1"/>
</dbReference>
<evidence type="ECO:0000313" key="1">
    <source>
        <dbReference type="EMBL" id="EGD98319.1"/>
    </source>
</evidence>
<organism evidence="1 2">
    <name type="scientific">Trichophyton tonsurans (strain CBS 112818)</name>
    <name type="common">Scalp ringworm fungus</name>
    <dbReference type="NCBI Taxonomy" id="647933"/>
    <lineage>
        <taxon>Eukaryota</taxon>
        <taxon>Fungi</taxon>
        <taxon>Dikarya</taxon>
        <taxon>Ascomycota</taxon>
        <taxon>Pezizomycotina</taxon>
        <taxon>Eurotiomycetes</taxon>
        <taxon>Eurotiomycetidae</taxon>
        <taxon>Onygenales</taxon>
        <taxon>Arthrodermataceae</taxon>
        <taxon>Trichophyton</taxon>
    </lineage>
</organism>
<dbReference type="OrthoDB" id="421671at2759"/>
<evidence type="ECO:0008006" key="3">
    <source>
        <dbReference type="Google" id="ProtNLM"/>
    </source>
</evidence>
<dbReference type="AlphaFoldDB" id="F2S420"/>
<proteinExistence type="predicted"/>